<dbReference type="KEGG" id="trg:TRUGW13939_03680"/>
<sequence length="462" mass="50559">MSADLLAAFGTGVTPADSHSHADSSNNNNNNKASQLEPVNSFDDDDFDSFVSPEPTHTAQQDFHVTASEPAAYNRSNQNASYFDTSKEDLWLPSEPGGEVLFDAALEETAADKDDWGEFEAAQNTASNQLLDLDSGNQASVASSVKANRTASKPTAPFDLLSLDDSLPLKKQAPVPNHGPRKLPSLATPQAKVSRSTPAPRATPKVSPEDDFFGEWDDFKDGHEESKKPQAKEVTASKPKQSNTNILNHYKKSSISEVNVRPTNIPPPSVILQVFPSVLESFREQVNQSKRKSAAPSQDLITSLVSTLKATSRVVAGRSQRWKRDTRLSQSMKIGPAGSGKTSGMKLSSVSKGENIKEEQEVVTVIESWRNNTASFNSFIQSSGGRPIPVVADKTRVDTASPEDGALKASHACALCGLKRDERLPKIDEDIQDSFGDWWTEHWGHTDCRRFWEENSKHLSQR</sequence>
<dbReference type="RefSeq" id="XP_035342753.1">
    <property type="nucleotide sequence ID" value="XM_035486860.1"/>
</dbReference>
<accession>A0A7H8QSV5</accession>
<feature type="compositionally biased region" description="Basic and acidic residues" evidence="1">
    <location>
        <begin position="217"/>
        <end position="231"/>
    </location>
</feature>
<feature type="region of interest" description="Disordered" evidence="1">
    <location>
        <begin position="127"/>
        <end position="241"/>
    </location>
</feature>
<dbReference type="EMBL" id="CP055899">
    <property type="protein sequence ID" value="QKX56575.1"/>
    <property type="molecule type" value="Genomic_DNA"/>
</dbReference>
<feature type="compositionally biased region" description="Polar residues" evidence="1">
    <location>
        <begin position="127"/>
        <end position="153"/>
    </location>
</feature>
<organism evidence="2 3">
    <name type="scientific">Talaromyces rugulosus</name>
    <name type="common">Penicillium rugulosum</name>
    <dbReference type="NCBI Taxonomy" id="121627"/>
    <lineage>
        <taxon>Eukaryota</taxon>
        <taxon>Fungi</taxon>
        <taxon>Dikarya</taxon>
        <taxon>Ascomycota</taxon>
        <taxon>Pezizomycotina</taxon>
        <taxon>Eurotiomycetes</taxon>
        <taxon>Eurotiomycetidae</taxon>
        <taxon>Eurotiales</taxon>
        <taxon>Trichocomaceae</taxon>
        <taxon>Talaromyces</taxon>
        <taxon>Talaromyces sect. Islandici</taxon>
    </lineage>
</organism>
<dbReference type="Proteomes" id="UP000509510">
    <property type="component" value="Chromosome II"/>
</dbReference>
<dbReference type="OrthoDB" id="5420391at2759"/>
<keyword evidence="3" id="KW-1185">Reference proteome</keyword>
<evidence type="ECO:0000256" key="1">
    <source>
        <dbReference type="SAM" id="MobiDB-lite"/>
    </source>
</evidence>
<name>A0A7H8QSV5_TALRU</name>
<reference evidence="3" key="1">
    <citation type="submission" date="2020-06" db="EMBL/GenBank/DDBJ databases">
        <title>A chromosome-scale genome assembly of Talaromyces rugulosus W13939.</title>
        <authorList>
            <person name="Wang B."/>
            <person name="Guo L."/>
            <person name="Ye K."/>
            <person name="Wang L."/>
        </authorList>
    </citation>
    <scope>NUCLEOTIDE SEQUENCE [LARGE SCALE GENOMIC DNA]</scope>
    <source>
        <strain evidence="3">W13939</strain>
    </source>
</reference>
<dbReference type="GeneID" id="55991183"/>
<feature type="region of interest" description="Disordered" evidence="1">
    <location>
        <begin position="316"/>
        <end position="353"/>
    </location>
</feature>
<dbReference type="PANTHER" id="PTHR42084:SF1">
    <property type="entry name" value="SERINE_THREONINE-PROTEIN KINASE PPK6"/>
    <property type="match status" value="1"/>
</dbReference>
<evidence type="ECO:0000313" key="3">
    <source>
        <dbReference type="Proteomes" id="UP000509510"/>
    </source>
</evidence>
<proteinExistence type="predicted"/>
<gene>
    <name evidence="2" type="ORF">TRUGW13939_03680</name>
</gene>
<dbReference type="AlphaFoldDB" id="A0A7H8QSV5"/>
<protein>
    <submittedName>
        <fullName evidence="2">Uncharacterized protein</fullName>
    </submittedName>
</protein>
<evidence type="ECO:0000313" key="2">
    <source>
        <dbReference type="EMBL" id="QKX56575.1"/>
    </source>
</evidence>
<dbReference type="PANTHER" id="PTHR42084">
    <property type="entry name" value="YALI0E26631P"/>
    <property type="match status" value="1"/>
</dbReference>
<feature type="region of interest" description="Disordered" evidence="1">
    <location>
        <begin position="1"/>
        <end position="60"/>
    </location>
</feature>
<feature type="compositionally biased region" description="Polar residues" evidence="1">
    <location>
        <begin position="187"/>
        <end position="197"/>
    </location>
</feature>
<feature type="compositionally biased region" description="Polar residues" evidence="1">
    <location>
        <begin position="340"/>
        <end position="352"/>
    </location>
</feature>